<keyword evidence="1" id="KW-0560">Oxidoreductase</keyword>
<dbReference type="Gene3D" id="2.30.110.10">
    <property type="entry name" value="Electron Transport, Fmn-binding Protein, Chain A"/>
    <property type="match status" value="1"/>
</dbReference>
<proteinExistence type="predicted"/>
<evidence type="ECO:0000313" key="4">
    <source>
        <dbReference type="Proteomes" id="UP000185628"/>
    </source>
</evidence>
<organism evidence="3 4">
    <name type="scientific">Bowdeniella nasicola</name>
    <dbReference type="NCBI Taxonomy" id="208480"/>
    <lineage>
        <taxon>Bacteria</taxon>
        <taxon>Bacillati</taxon>
        <taxon>Actinomycetota</taxon>
        <taxon>Actinomycetes</taxon>
        <taxon>Actinomycetales</taxon>
        <taxon>Actinomycetaceae</taxon>
        <taxon>Bowdeniella</taxon>
    </lineage>
</organism>
<feature type="domain" description="Flavin reductase like" evidence="2">
    <location>
        <begin position="12"/>
        <end position="157"/>
    </location>
</feature>
<gene>
    <name evidence="3" type="ORF">BSZ39_02640</name>
</gene>
<dbReference type="PANTHER" id="PTHR30466:SF1">
    <property type="entry name" value="FMN REDUCTASE (NADH) RUTF"/>
    <property type="match status" value="1"/>
</dbReference>
<comment type="caution">
    <text evidence="3">The sequence shown here is derived from an EMBL/GenBank/DDBJ whole genome shotgun (WGS) entry which is preliminary data.</text>
</comment>
<sequence>MSELREIFRAIFRRHVAGVSVITFTLEGELGGLTATSVISVAAAPPTIAFAVSRHSGAGQAIKRVERVVVNFLDDGQSELAGRFASRGTPRFDVDSYHLTDAGLPVLQAASGWLAARIVARHEVADSFLVVAEVEKIWVDEDAEVRPLVYLDRHYRELAPITKET</sequence>
<dbReference type="Proteomes" id="UP000185628">
    <property type="component" value="Unassembled WGS sequence"/>
</dbReference>
<dbReference type="PANTHER" id="PTHR30466">
    <property type="entry name" value="FLAVIN REDUCTASE"/>
    <property type="match status" value="1"/>
</dbReference>
<dbReference type="GO" id="GO:0010181">
    <property type="term" value="F:FMN binding"/>
    <property type="evidence" value="ECO:0007669"/>
    <property type="project" value="InterPro"/>
</dbReference>
<dbReference type="InterPro" id="IPR002563">
    <property type="entry name" value="Flavin_Rdtase-like_dom"/>
</dbReference>
<name>A0A1Q5Q4S7_9ACTO</name>
<dbReference type="Pfam" id="PF01613">
    <property type="entry name" value="Flavin_Reduct"/>
    <property type="match status" value="1"/>
</dbReference>
<dbReference type="OrthoDB" id="9792858at2"/>
<dbReference type="AlphaFoldDB" id="A0A1Q5Q4S7"/>
<evidence type="ECO:0000256" key="1">
    <source>
        <dbReference type="ARBA" id="ARBA00023002"/>
    </source>
</evidence>
<dbReference type="GO" id="GO:0006208">
    <property type="term" value="P:pyrimidine nucleobase catabolic process"/>
    <property type="evidence" value="ECO:0007669"/>
    <property type="project" value="TreeGrafter"/>
</dbReference>
<dbReference type="SUPFAM" id="SSF50475">
    <property type="entry name" value="FMN-binding split barrel"/>
    <property type="match status" value="1"/>
</dbReference>
<keyword evidence="4" id="KW-1185">Reference proteome</keyword>
<dbReference type="InterPro" id="IPR012349">
    <property type="entry name" value="Split_barrel_FMN-bd"/>
</dbReference>
<dbReference type="SMART" id="SM00903">
    <property type="entry name" value="Flavin_Reduct"/>
    <property type="match status" value="1"/>
</dbReference>
<accession>A0A1Q5Q4S7</accession>
<dbReference type="GO" id="GO:0042602">
    <property type="term" value="F:riboflavin reductase (NADPH) activity"/>
    <property type="evidence" value="ECO:0007669"/>
    <property type="project" value="TreeGrafter"/>
</dbReference>
<evidence type="ECO:0000259" key="2">
    <source>
        <dbReference type="SMART" id="SM00903"/>
    </source>
</evidence>
<protein>
    <recommendedName>
        <fullName evidence="2">Flavin reductase like domain-containing protein</fullName>
    </recommendedName>
</protein>
<dbReference type="EMBL" id="MQVR01000009">
    <property type="protein sequence ID" value="OKL54702.1"/>
    <property type="molecule type" value="Genomic_DNA"/>
</dbReference>
<dbReference type="RefSeq" id="WP_073715844.1">
    <property type="nucleotide sequence ID" value="NZ_MQVR01000009.1"/>
</dbReference>
<evidence type="ECO:0000313" key="3">
    <source>
        <dbReference type="EMBL" id="OKL54702.1"/>
    </source>
</evidence>
<reference evidence="4" key="1">
    <citation type="submission" date="2016-12" db="EMBL/GenBank/DDBJ databases">
        <authorList>
            <person name="Meng X."/>
        </authorList>
    </citation>
    <scope>NUCLEOTIDE SEQUENCE [LARGE SCALE GENOMIC DNA]</scope>
    <source>
        <strain evidence="4">DSM 19116</strain>
    </source>
</reference>
<dbReference type="InterPro" id="IPR050268">
    <property type="entry name" value="NADH-dep_flavin_reductase"/>
</dbReference>